<proteinExistence type="predicted"/>
<organism evidence="2 3">
    <name type="scientific">Dactylosporangium vinaceum</name>
    <dbReference type="NCBI Taxonomy" id="53362"/>
    <lineage>
        <taxon>Bacteria</taxon>
        <taxon>Bacillati</taxon>
        <taxon>Actinomycetota</taxon>
        <taxon>Actinomycetes</taxon>
        <taxon>Micromonosporales</taxon>
        <taxon>Micromonosporaceae</taxon>
        <taxon>Dactylosporangium</taxon>
    </lineage>
</organism>
<dbReference type="SUPFAM" id="SSF55718">
    <property type="entry name" value="SCP-like"/>
    <property type="match status" value="1"/>
</dbReference>
<accession>A0ABV5M9W8</accession>
<evidence type="ECO:0000259" key="1">
    <source>
        <dbReference type="Pfam" id="PF02036"/>
    </source>
</evidence>
<dbReference type="Proteomes" id="UP001589608">
    <property type="component" value="Unassembled WGS sequence"/>
</dbReference>
<gene>
    <name evidence="2" type="ORF">ACFFTR_21485</name>
</gene>
<dbReference type="InterPro" id="IPR003033">
    <property type="entry name" value="SCP2_sterol-bd_dom"/>
</dbReference>
<keyword evidence="3" id="KW-1185">Reference proteome</keyword>
<dbReference type="RefSeq" id="WP_223093256.1">
    <property type="nucleotide sequence ID" value="NZ_CP061913.1"/>
</dbReference>
<sequence>MTQVHDAPELSVQQRAGLASGERSAVLAVVRELPRPRLAAWLATPDGAAVLHDAFRRMPTFYRGGAADGTLARWQVRRPPAEPIGYDLALSPDTCTVRPADPGVRAAVTLTFDAAGFVEMACAARGGVELLLNGHLQIQGDVPLAMRMERMFGLDAGAAR</sequence>
<reference evidence="2 3" key="1">
    <citation type="submission" date="2024-09" db="EMBL/GenBank/DDBJ databases">
        <authorList>
            <person name="Sun Q."/>
            <person name="Mori K."/>
        </authorList>
    </citation>
    <scope>NUCLEOTIDE SEQUENCE [LARGE SCALE GENOMIC DNA]</scope>
    <source>
        <strain evidence="2 3">JCM 3307</strain>
    </source>
</reference>
<evidence type="ECO:0000313" key="2">
    <source>
        <dbReference type="EMBL" id="MFB9445660.1"/>
    </source>
</evidence>
<dbReference type="InterPro" id="IPR036527">
    <property type="entry name" value="SCP2_sterol-bd_dom_sf"/>
</dbReference>
<comment type="caution">
    <text evidence="2">The sequence shown here is derived from an EMBL/GenBank/DDBJ whole genome shotgun (WGS) entry which is preliminary data.</text>
</comment>
<dbReference type="EMBL" id="JBHMCA010000043">
    <property type="protein sequence ID" value="MFB9445660.1"/>
    <property type="molecule type" value="Genomic_DNA"/>
</dbReference>
<dbReference type="Gene3D" id="3.30.1050.10">
    <property type="entry name" value="SCP2 sterol-binding domain"/>
    <property type="match status" value="1"/>
</dbReference>
<dbReference type="Pfam" id="PF02036">
    <property type="entry name" value="SCP2"/>
    <property type="match status" value="1"/>
</dbReference>
<evidence type="ECO:0000313" key="3">
    <source>
        <dbReference type="Proteomes" id="UP001589608"/>
    </source>
</evidence>
<name>A0ABV5M9W8_9ACTN</name>
<feature type="domain" description="SCP2" evidence="1">
    <location>
        <begin position="73"/>
        <end position="152"/>
    </location>
</feature>
<protein>
    <submittedName>
        <fullName evidence="2">SCP2 sterol-binding domain-containing protein</fullName>
    </submittedName>
</protein>